<dbReference type="Proteomes" id="UP000192815">
    <property type="component" value="Unassembled WGS sequence"/>
</dbReference>
<evidence type="ECO:0000259" key="1">
    <source>
        <dbReference type="Pfam" id="PF24745"/>
    </source>
</evidence>
<dbReference type="OrthoDB" id="7000909at2"/>
<organism evidence="2 3">
    <name type="scientific">Pseudomonas floridensis</name>
    <dbReference type="NCBI Taxonomy" id="1958950"/>
    <lineage>
        <taxon>Bacteria</taxon>
        <taxon>Pseudomonadati</taxon>
        <taxon>Pseudomonadota</taxon>
        <taxon>Gammaproteobacteria</taxon>
        <taxon>Pseudomonadales</taxon>
        <taxon>Pseudomonadaceae</taxon>
        <taxon>Pseudomonas</taxon>
    </lineage>
</organism>
<dbReference type="AlphaFoldDB" id="A0A1X0NAW1"/>
<proteinExistence type="predicted"/>
<reference evidence="3" key="1">
    <citation type="submission" date="2017-02" db="EMBL/GenBank/DDBJ databases">
        <title>Pseudomonas floridae sp. nov., a novel pathogenic bacterial species isolated from tomato.</title>
        <authorList>
            <person name="Timilsina S."/>
            <person name="Vallad G.E."/>
            <person name="Jones J.B."/>
        </authorList>
    </citation>
    <scope>NUCLEOTIDE SEQUENCE [LARGE SCALE GENOMIC DNA]</scope>
    <source>
        <strain evidence="3">GEV388</strain>
    </source>
</reference>
<protein>
    <recommendedName>
        <fullName evidence="1">DUF7693 domain-containing protein</fullName>
    </recommendedName>
</protein>
<dbReference type="InterPro" id="IPR056110">
    <property type="entry name" value="DUF7693"/>
</dbReference>
<keyword evidence="3" id="KW-1185">Reference proteome</keyword>
<sequence>MSPPTSLSARQVYQQLKEAALGIRSLRRLGPELVSGQVRIEIDGWHLSLEMAGKRITGCQRCTAADGQQGSTENWPRTDPVSLLSAWEQAQIERLLDQPEA</sequence>
<feature type="domain" description="DUF7693" evidence="1">
    <location>
        <begin position="7"/>
        <end position="97"/>
    </location>
</feature>
<dbReference type="STRING" id="1958950.BZK31_04965"/>
<dbReference type="EMBL" id="MUIO01000014">
    <property type="protein sequence ID" value="ORC60970.1"/>
    <property type="molecule type" value="Genomic_DNA"/>
</dbReference>
<comment type="caution">
    <text evidence="2">The sequence shown here is derived from an EMBL/GenBank/DDBJ whole genome shotgun (WGS) entry which is preliminary data.</text>
</comment>
<accession>A0A1X0NAW1</accession>
<dbReference type="RefSeq" id="WP_083181680.1">
    <property type="nucleotide sequence ID" value="NZ_CBCRZR010000027.1"/>
</dbReference>
<evidence type="ECO:0000313" key="3">
    <source>
        <dbReference type="Proteomes" id="UP000192815"/>
    </source>
</evidence>
<evidence type="ECO:0000313" key="2">
    <source>
        <dbReference type="EMBL" id="ORC60970.1"/>
    </source>
</evidence>
<dbReference type="Pfam" id="PF24745">
    <property type="entry name" value="DUF7693"/>
    <property type="match status" value="1"/>
</dbReference>
<gene>
    <name evidence="2" type="ORF">BZK31_04965</name>
</gene>
<name>A0A1X0NAW1_9PSED</name>